<gene>
    <name evidence="2" type="primary">orf119</name>
</gene>
<keyword evidence="1" id="KW-0472">Membrane</keyword>
<feature type="transmembrane region" description="Helical" evidence="1">
    <location>
        <begin position="86"/>
        <end position="112"/>
    </location>
</feature>
<evidence type="ECO:0000313" key="2">
    <source>
        <dbReference type="EMBL" id="QCI56443.1"/>
    </source>
</evidence>
<keyword evidence="1" id="KW-0812">Transmembrane</keyword>
<geneLocation type="mitochondrion" evidence="2"/>
<accession>A0A4P8D2S8</accession>
<reference evidence="2" key="1">
    <citation type="journal article" date="2018" name="Mitochondrial DNA Part B Resour">
        <title>The complete mitochondrial genome of the Basidiomycete edible fungus Hypsizygus marmoreus.</title>
        <authorList>
            <person name="Wu Y.-Y."/>
            <person name="Shang J.-J."/>
            <person name="Li Y."/>
            <person name="Zhou C.-L."/>
            <person name="Hou D."/>
            <person name="Li J.-L."/>
            <person name="Tan Q."/>
            <person name="Bao D.-P."/>
            <person name="Yang R.-H."/>
        </authorList>
    </citation>
    <scope>NUCLEOTIDE SEQUENCE</scope>
</reference>
<sequence>MNLNKNQQVKSSFLLPLIINNLGKDISNDAEPIILYSFSMFTLTLIALVCFINVIGYFISLYLIHKYDIDNKYPKLKRLIKYYEKYSFTIILIEGGVCIIILVFIIIINLIISGILTFN</sequence>
<keyword evidence="1" id="KW-1133">Transmembrane helix</keyword>
<evidence type="ECO:0000256" key="1">
    <source>
        <dbReference type="SAM" id="Phobius"/>
    </source>
</evidence>
<name>A0A4P8D2S8_HYPMA</name>
<organism evidence="2">
    <name type="scientific">Hypsizygus marmoreus</name>
    <name type="common">White beech mushroom</name>
    <name type="synonym">Agaricus marmoreus</name>
    <dbReference type="NCBI Taxonomy" id="39966"/>
    <lineage>
        <taxon>Eukaryota</taxon>
        <taxon>Fungi</taxon>
        <taxon>Dikarya</taxon>
        <taxon>Basidiomycota</taxon>
        <taxon>Agaricomycotina</taxon>
        <taxon>Agaricomycetes</taxon>
        <taxon>Agaricomycetidae</taxon>
        <taxon>Agaricales</taxon>
        <taxon>Tricholomatineae</taxon>
        <taxon>Lyophyllaceae</taxon>
        <taxon>Hypsizygus</taxon>
    </lineage>
</organism>
<proteinExistence type="predicted"/>
<protein>
    <submittedName>
        <fullName evidence="2">Uncharacterized protein</fullName>
    </submittedName>
</protein>
<dbReference type="EMBL" id="MH746465">
    <property type="protein sequence ID" value="QCI56443.1"/>
    <property type="molecule type" value="Genomic_DNA"/>
</dbReference>
<dbReference type="AlphaFoldDB" id="A0A4P8D2S8"/>
<keyword evidence="2" id="KW-0496">Mitochondrion</keyword>
<feature type="transmembrane region" description="Helical" evidence="1">
    <location>
        <begin position="33"/>
        <end position="65"/>
    </location>
</feature>